<keyword evidence="2" id="KW-0040">ANK repeat</keyword>
<feature type="domain" description="HTH APSES-type" evidence="4">
    <location>
        <begin position="106"/>
        <end position="222"/>
    </location>
</feature>
<dbReference type="GO" id="GO:0003677">
    <property type="term" value="F:DNA binding"/>
    <property type="evidence" value="ECO:0007669"/>
    <property type="project" value="InterPro"/>
</dbReference>
<feature type="compositionally biased region" description="Polar residues" evidence="3">
    <location>
        <begin position="559"/>
        <end position="570"/>
    </location>
</feature>
<dbReference type="Proteomes" id="UP000094565">
    <property type="component" value="Chromosome 2"/>
</dbReference>
<feature type="compositionally biased region" description="Low complexity" evidence="3">
    <location>
        <begin position="601"/>
        <end position="617"/>
    </location>
</feature>
<dbReference type="AlphaFoldDB" id="A0A1B2JA52"/>
<dbReference type="GO" id="GO:0030907">
    <property type="term" value="C:MBF transcription complex"/>
    <property type="evidence" value="ECO:0007669"/>
    <property type="project" value="TreeGrafter"/>
</dbReference>
<dbReference type="SMART" id="SM01252">
    <property type="entry name" value="KilA-N"/>
    <property type="match status" value="1"/>
</dbReference>
<organism evidence="5 6">
    <name type="scientific">Komagataella pastoris</name>
    <name type="common">Yeast</name>
    <name type="synonym">Pichia pastoris</name>
    <dbReference type="NCBI Taxonomy" id="4922"/>
    <lineage>
        <taxon>Eukaryota</taxon>
        <taxon>Fungi</taxon>
        <taxon>Dikarya</taxon>
        <taxon>Ascomycota</taxon>
        <taxon>Saccharomycotina</taxon>
        <taxon>Pichiomycetes</taxon>
        <taxon>Pichiales</taxon>
        <taxon>Pichiaceae</taxon>
        <taxon>Komagataella</taxon>
    </lineage>
</organism>
<dbReference type="InterPro" id="IPR003163">
    <property type="entry name" value="Tscrpt_reg_HTH_APSES-type"/>
</dbReference>
<feature type="region of interest" description="Disordered" evidence="3">
    <location>
        <begin position="544"/>
        <end position="570"/>
    </location>
</feature>
<feature type="region of interest" description="Disordered" evidence="3">
    <location>
        <begin position="710"/>
        <end position="729"/>
    </location>
</feature>
<feature type="domain" description="HTH APSES-type" evidence="4">
    <location>
        <begin position="3"/>
        <end position="112"/>
    </location>
</feature>
<dbReference type="GO" id="GO:0033309">
    <property type="term" value="C:SBF transcription complex"/>
    <property type="evidence" value="ECO:0007669"/>
    <property type="project" value="TreeGrafter"/>
</dbReference>
<protein>
    <submittedName>
        <fullName evidence="5">BA75_02665T0</fullName>
    </submittedName>
</protein>
<feature type="compositionally biased region" description="Low complexity" evidence="3">
    <location>
        <begin position="746"/>
        <end position="761"/>
    </location>
</feature>
<name>A0A1B2JA52_PICPA</name>
<feature type="compositionally biased region" description="Basic and acidic residues" evidence="3">
    <location>
        <begin position="435"/>
        <end position="444"/>
    </location>
</feature>
<reference evidence="5 6" key="1">
    <citation type="submission" date="2016-02" db="EMBL/GenBank/DDBJ databases">
        <title>Comparative genomic and transcriptomic foundation for Pichia pastoris.</title>
        <authorList>
            <person name="Love K.R."/>
            <person name="Shah K.A."/>
            <person name="Whittaker C.A."/>
            <person name="Wu J."/>
            <person name="Bartlett M.C."/>
            <person name="Ma D."/>
            <person name="Leeson R.L."/>
            <person name="Priest M."/>
            <person name="Young S.K."/>
            <person name="Love J.C."/>
        </authorList>
    </citation>
    <scope>NUCLEOTIDE SEQUENCE [LARGE SCALE GENOMIC DNA]</scope>
    <source>
        <strain evidence="5 6">ATCC 28485</strain>
    </source>
</reference>
<sequence>MDLLDTYLSDNHEYYGFKYSGVKGTYLRRKIGGWVNVTRYLSLVRSTRTNEFRAELEQDTNVLELRGKSINIAYTGCWVPLNRARELARKYAIYDQLRPLLGFDRVAKVNHCGVQLLEMFVIINFDVFVRILRRCDNNMVNIEGLFLLDKLVSPDGEVKKNIRRQFLKSYQGVRIESTEHTLLGGFWVPLNVARQFSAKRGLGKYTDPILGFSLFPVMNAKEYIPLNSVEERLANTWIVESPNNSVFYGLPESFRIPNFTKTSKPITLKDVCYRVQLNCNVKRGLTKKLVVLKRKSDSWVNASILINVCCSLRKAMSPNDTNVDNELYYHQMVYSLPFERVQFGRATTLNGRWVPLSHARELFKEMQVKFLGPYKKYATQLQKLLEPVEPMEEHSLDDKNDEVTILLGRPKDANAPEAVPVPPISLSSDDEMDEPPTKSEMVPENKMPKAPELVILSDSESPEATSTRIPQPAIQSSRAVLLCEKIKEFGNEMDSIQKFSNEHRAQLDNILSDLGLLSGSEIRFMRELSILKVLETVNKRMTADMHRTGPEGGSEEINRQFNQDKPSSGVNSQILTVIPRHQVSNGDGKRPGGPANQAQKSSSSSSSSTKTMSTPSSSLPPPLETPTRPQAGWKQAWGVFQSILSKAQPSRTTEETTATTFSDSLSRPVPIIEGPNKKLPSLNGNSTTQSKSDNNYTQIRLSSILEPRPYFTGTHSFPGKDPQSAQSSVANDFIQSTNERLQRTPSQSSAAAQTSFQYSASKQTESSSLDPRRQKMTGNDDNSPDPKRRRTMSRGDIVKSVRALHKPLGHVERIMAAYNKNTY</sequence>
<evidence type="ECO:0000259" key="4">
    <source>
        <dbReference type="PROSITE" id="PS51299"/>
    </source>
</evidence>
<feature type="region of interest" description="Disordered" evidence="3">
    <location>
        <begin position="645"/>
        <end position="696"/>
    </location>
</feature>
<proteinExistence type="predicted"/>
<dbReference type="SUPFAM" id="SSF54616">
    <property type="entry name" value="DNA-binding domain of Mlu1-box binding protein MBP1"/>
    <property type="match status" value="2"/>
</dbReference>
<dbReference type="InterPro" id="IPR051642">
    <property type="entry name" value="SWI6-like"/>
</dbReference>
<dbReference type="PANTHER" id="PTHR43828">
    <property type="entry name" value="ASPARAGINASE"/>
    <property type="match status" value="1"/>
</dbReference>
<accession>A0A1B2JA52</accession>
<gene>
    <name evidence="5" type="ORF">ATY40_BA7502665</name>
</gene>
<evidence type="ECO:0000313" key="6">
    <source>
        <dbReference type="Proteomes" id="UP000094565"/>
    </source>
</evidence>
<dbReference type="PROSITE" id="PS51299">
    <property type="entry name" value="HTH_APSES"/>
    <property type="match status" value="2"/>
</dbReference>
<evidence type="ECO:0000313" key="5">
    <source>
        <dbReference type="EMBL" id="ANZ74881.1"/>
    </source>
</evidence>
<dbReference type="Gene3D" id="3.10.260.10">
    <property type="entry name" value="Transcription regulator HTH, APSES-type DNA-binding domain"/>
    <property type="match status" value="3"/>
</dbReference>
<keyword evidence="6" id="KW-1185">Reference proteome</keyword>
<keyword evidence="1" id="KW-0677">Repeat</keyword>
<dbReference type="PANTHER" id="PTHR43828:SF5">
    <property type="entry name" value="TRANSCRIPTIONAL REPRESSOR XBP1"/>
    <property type="match status" value="1"/>
</dbReference>
<dbReference type="OrthoDB" id="3981239at2759"/>
<evidence type="ECO:0000256" key="1">
    <source>
        <dbReference type="ARBA" id="ARBA00022737"/>
    </source>
</evidence>
<feature type="region of interest" description="Disordered" evidence="3">
    <location>
        <begin position="412"/>
        <end position="444"/>
    </location>
</feature>
<feature type="region of interest" description="Disordered" evidence="3">
    <location>
        <begin position="582"/>
        <end position="630"/>
    </location>
</feature>
<feature type="compositionally biased region" description="Polar residues" evidence="3">
    <location>
        <begin position="682"/>
        <end position="696"/>
    </location>
</feature>
<dbReference type="EMBL" id="CP014585">
    <property type="protein sequence ID" value="ANZ74881.1"/>
    <property type="molecule type" value="Genomic_DNA"/>
</dbReference>
<dbReference type="GO" id="GO:0000981">
    <property type="term" value="F:DNA-binding transcription factor activity, RNA polymerase II-specific"/>
    <property type="evidence" value="ECO:0007669"/>
    <property type="project" value="UniProtKB-ARBA"/>
</dbReference>
<evidence type="ECO:0000256" key="2">
    <source>
        <dbReference type="ARBA" id="ARBA00023043"/>
    </source>
</evidence>
<dbReference type="InterPro" id="IPR036887">
    <property type="entry name" value="HTH_APSES_sf"/>
</dbReference>
<evidence type="ECO:0000256" key="3">
    <source>
        <dbReference type="SAM" id="MobiDB-lite"/>
    </source>
</evidence>
<feature type="region of interest" description="Disordered" evidence="3">
    <location>
        <begin position="739"/>
        <end position="795"/>
    </location>
</feature>
<dbReference type="InterPro" id="IPR018004">
    <property type="entry name" value="KilA/APSES_HTH"/>
</dbReference>